<gene>
    <name evidence="1" type="ORF">PLOB_00042698</name>
</gene>
<evidence type="ECO:0000313" key="1">
    <source>
        <dbReference type="EMBL" id="CAH3039445.1"/>
    </source>
</evidence>
<name>A0ABN8MZP1_9CNID</name>
<reference evidence="1 2" key="1">
    <citation type="submission" date="2022-05" db="EMBL/GenBank/DDBJ databases">
        <authorList>
            <consortium name="Genoscope - CEA"/>
            <person name="William W."/>
        </authorList>
    </citation>
    <scope>NUCLEOTIDE SEQUENCE [LARGE SCALE GENOMIC DNA]</scope>
</reference>
<proteinExistence type="predicted"/>
<dbReference type="Proteomes" id="UP001159405">
    <property type="component" value="Unassembled WGS sequence"/>
</dbReference>
<comment type="caution">
    <text evidence="1">The sequence shown here is derived from an EMBL/GenBank/DDBJ whole genome shotgun (WGS) entry which is preliminary data.</text>
</comment>
<protein>
    <submittedName>
        <fullName evidence="1">Uncharacterized protein</fullName>
    </submittedName>
</protein>
<accession>A0ABN8MZP1</accession>
<sequence length="476" mass="53584">MADPAALELVAKAQVPFYFKTNDKVAWLTRENVNVVAIAHTSVFMENDFNRGASKKAQINLKLLNMDTGETETELGYVLVFPCPVLEIVCDLTQTSGYPLLNVFARLEDFRSGLYVFSCPCDHKFQESKVLQETMEVTLDGCNLQNRGNFQCGTSVRFLKVSALCAGRYWLGVIFNDGDFILYEMAVKEASSYINSNCGHFEWQVDCTNHISSSAVELNNVPFCWRLLDFNPDLKNMAVIGRGSYVFYIGLVFVDMSSFTVTAKVQLKGFHFVADAKYSTGGEFFLALCSGQQIQMHNTDGHQLGIDFEDFKAVLIWDTLGHLLHKINIGPSSESSLAAYELLLSPHDNYFMIPQSGFGKDQRQFSVFSKHTLNFSKCEAPFEAENVLQICHKTGTENYTSCTISSSGHLLLVTHCCHVNAQDISQDVSNLLVYKMKNSPTRLKVLCRVAVRKYFSVENMKQHEIPKDILSFLNWC</sequence>
<dbReference type="EMBL" id="CALNXK010000007">
    <property type="protein sequence ID" value="CAH3039445.1"/>
    <property type="molecule type" value="Genomic_DNA"/>
</dbReference>
<evidence type="ECO:0000313" key="2">
    <source>
        <dbReference type="Proteomes" id="UP001159405"/>
    </source>
</evidence>
<organism evidence="1 2">
    <name type="scientific">Porites lobata</name>
    <dbReference type="NCBI Taxonomy" id="104759"/>
    <lineage>
        <taxon>Eukaryota</taxon>
        <taxon>Metazoa</taxon>
        <taxon>Cnidaria</taxon>
        <taxon>Anthozoa</taxon>
        <taxon>Hexacorallia</taxon>
        <taxon>Scleractinia</taxon>
        <taxon>Fungiina</taxon>
        <taxon>Poritidae</taxon>
        <taxon>Porites</taxon>
    </lineage>
</organism>
<keyword evidence="2" id="KW-1185">Reference proteome</keyword>